<dbReference type="RefSeq" id="XP_001030924.1">
    <property type="nucleotide sequence ID" value="XM_001030924.2"/>
</dbReference>
<gene>
    <name evidence="3" type="ORF">TTHERM_00999130</name>
</gene>
<dbReference type="Proteomes" id="UP000009168">
    <property type="component" value="Unassembled WGS sequence"/>
</dbReference>
<dbReference type="InParanoid" id="Q22D64"/>
<dbReference type="GeneID" id="7839030"/>
<evidence type="ECO:0000313" key="4">
    <source>
        <dbReference type="Proteomes" id="UP000009168"/>
    </source>
</evidence>
<feature type="coiled-coil region" evidence="1">
    <location>
        <begin position="235"/>
        <end position="269"/>
    </location>
</feature>
<evidence type="ECO:0000256" key="1">
    <source>
        <dbReference type="SAM" id="Coils"/>
    </source>
</evidence>
<dbReference type="EMBL" id="GG662652">
    <property type="protein sequence ID" value="EAR83261.1"/>
    <property type="molecule type" value="Genomic_DNA"/>
</dbReference>
<keyword evidence="4" id="KW-1185">Reference proteome</keyword>
<dbReference type="AlphaFoldDB" id="Q22D64"/>
<sequence>MNKNISSFQSKTAASSQRGSKSFIPVINPDSKIIVREFANRKNIMENFEENKRYQTNVDVYQKPFFSIDSQNSSRILQGQASQIRARSATVNEISNLSANNSQIFQKPKSACLFILKRSSSRKRYQSISSKQERQSQTKTSLKTSSYEQENILKNVYQKKEKGWDYYKDQLQKDVVRSESAQAERVSHLTTTPLVYHKNYFERKREIEQNLNCKEFGLNVQNYSVLDKRTKSFFHNQCKEEALQYHDEVKEKEKKINQEINDIIRLSIQNARTKLSYKYSISKHLEQNRLAKAQLIF</sequence>
<organism evidence="3 4">
    <name type="scientific">Tetrahymena thermophila (strain SB210)</name>
    <dbReference type="NCBI Taxonomy" id="312017"/>
    <lineage>
        <taxon>Eukaryota</taxon>
        <taxon>Sar</taxon>
        <taxon>Alveolata</taxon>
        <taxon>Ciliophora</taxon>
        <taxon>Intramacronucleata</taxon>
        <taxon>Oligohymenophorea</taxon>
        <taxon>Hymenostomatida</taxon>
        <taxon>Tetrahymenina</taxon>
        <taxon>Tetrahymenidae</taxon>
        <taxon>Tetrahymena</taxon>
    </lineage>
</organism>
<name>Q22D64_TETTS</name>
<reference evidence="4" key="1">
    <citation type="journal article" date="2006" name="PLoS Biol.">
        <title>Macronuclear genome sequence of the ciliate Tetrahymena thermophila, a model eukaryote.</title>
        <authorList>
            <person name="Eisen J.A."/>
            <person name="Coyne R.S."/>
            <person name="Wu M."/>
            <person name="Wu D."/>
            <person name="Thiagarajan M."/>
            <person name="Wortman J.R."/>
            <person name="Badger J.H."/>
            <person name="Ren Q."/>
            <person name="Amedeo P."/>
            <person name="Jones K.M."/>
            <person name="Tallon L.J."/>
            <person name="Delcher A.L."/>
            <person name="Salzberg S.L."/>
            <person name="Silva J.C."/>
            <person name="Haas B.J."/>
            <person name="Majoros W.H."/>
            <person name="Farzad M."/>
            <person name="Carlton J.M."/>
            <person name="Smith R.K. Jr."/>
            <person name="Garg J."/>
            <person name="Pearlman R.E."/>
            <person name="Karrer K.M."/>
            <person name="Sun L."/>
            <person name="Manning G."/>
            <person name="Elde N.C."/>
            <person name="Turkewitz A.P."/>
            <person name="Asai D.J."/>
            <person name="Wilkes D.E."/>
            <person name="Wang Y."/>
            <person name="Cai H."/>
            <person name="Collins K."/>
            <person name="Stewart B.A."/>
            <person name="Lee S.R."/>
            <person name="Wilamowska K."/>
            <person name="Weinberg Z."/>
            <person name="Ruzzo W.L."/>
            <person name="Wloga D."/>
            <person name="Gaertig J."/>
            <person name="Frankel J."/>
            <person name="Tsao C.-C."/>
            <person name="Gorovsky M.A."/>
            <person name="Keeling P.J."/>
            <person name="Waller R.F."/>
            <person name="Patron N.J."/>
            <person name="Cherry J.M."/>
            <person name="Stover N.A."/>
            <person name="Krieger C.J."/>
            <person name="del Toro C."/>
            <person name="Ryder H.F."/>
            <person name="Williamson S.C."/>
            <person name="Barbeau R.A."/>
            <person name="Hamilton E.P."/>
            <person name="Orias E."/>
        </authorList>
    </citation>
    <scope>NUCLEOTIDE SEQUENCE [LARGE SCALE GENOMIC DNA]</scope>
    <source>
        <strain evidence="4">SB210</strain>
    </source>
</reference>
<dbReference type="KEGG" id="tet:TTHERM_00999130"/>
<keyword evidence="1" id="KW-0175">Coiled coil</keyword>
<evidence type="ECO:0000256" key="2">
    <source>
        <dbReference type="SAM" id="MobiDB-lite"/>
    </source>
</evidence>
<protein>
    <submittedName>
        <fullName evidence="3">Uncharacterized protein</fullName>
    </submittedName>
</protein>
<proteinExistence type="predicted"/>
<feature type="region of interest" description="Disordered" evidence="2">
    <location>
        <begin position="125"/>
        <end position="144"/>
    </location>
</feature>
<evidence type="ECO:0000313" key="3">
    <source>
        <dbReference type="EMBL" id="EAR83261.1"/>
    </source>
</evidence>
<dbReference type="HOGENOM" id="CLU_938384_0_0_1"/>
<accession>Q22D64</accession>